<feature type="domain" description="DUF1549" evidence="2">
    <location>
        <begin position="335"/>
        <end position="516"/>
    </location>
</feature>
<keyword evidence="5" id="KW-1185">Reference proteome</keyword>
<dbReference type="Pfam" id="PF07583">
    <property type="entry name" value="PSCyt2"/>
    <property type="match status" value="1"/>
</dbReference>
<dbReference type="OrthoDB" id="289126at2"/>
<dbReference type="RefSeq" id="WP_145031218.1">
    <property type="nucleotide sequence ID" value="NZ_CP036271.1"/>
</dbReference>
<gene>
    <name evidence="4" type="ORF">Pan44_34720</name>
</gene>
<evidence type="ECO:0000313" key="5">
    <source>
        <dbReference type="Proteomes" id="UP000315700"/>
    </source>
</evidence>
<dbReference type="InterPro" id="IPR022655">
    <property type="entry name" value="DUF1553"/>
</dbReference>
<evidence type="ECO:0008006" key="6">
    <source>
        <dbReference type="Google" id="ProtNLM"/>
    </source>
</evidence>
<dbReference type="KEGG" id="ccos:Pan44_34720"/>
<dbReference type="Pfam" id="PF07587">
    <property type="entry name" value="PSD1"/>
    <property type="match status" value="1"/>
</dbReference>
<dbReference type="PANTHER" id="PTHR35889:SF3">
    <property type="entry name" value="F-BOX DOMAIN-CONTAINING PROTEIN"/>
    <property type="match status" value="1"/>
</dbReference>
<feature type="signal peptide" evidence="1">
    <location>
        <begin position="1"/>
        <end position="22"/>
    </location>
</feature>
<feature type="domain" description="DUF1553" evidence="3">
    <location>
        <begin position="564"/>
        <end position="791"/>
    </location>
</feature>
<evidence type="ECO:0000256" key="1">
    <source>
        <dbReference type="SAM" id="SignalP"/>
    </source>
</evidence>
<dbReference type="AlphaFoldDB" id="A0A517SH27"/>
<reference evidence="4 5" key="1">
    <citation type="submission" date="2019-02" db="EMBL/GenBank/DDBJ databases">
        <title>Deep-cultivation of Planctomycetes and their phenomic and genomic characterization uncovers novel biology.</title>
        <authorList>
            <person name="Wiegand S."/>
            <person name="Jogler M."/>
            <person name="Boedeker C."/>
            <person name="Pinto D."/>
            <person name="Vollmers J."/>
            <person name="Rivas-Marin E."/>
            <person name="Kohn T."/>
            <person name="Peeters S.H."/>
            <person name="Heuer A."/>
            <person name="Rast P."/>
            <person name="Oberbeckmann S."/>
            <person name="Bunk B."/>
            <person name="Jeske O."/>
            <person name="Meyerdierks A."/>
            <person name="Storesund J.E."/>
            <person name="Kallscheuer N."/>
            <person name="Luecker S."/>
            <person name="Lage O.M."/>
            <person name="Pohl T."/>
            <person name="Merkel B.J."/>
            <person name="Hornburger P."/>
            <person name="Mueller R.-W."/>
            <person name="Bruemmer F."/>
            <person name="Labrenz M."/>
            <person name="Spormann A.M."/>
            <person name="Op den Camp H."/>
            <person name="Overmann J."/>
            <person name="Amann R."/>
            <person name="Jetten M.S.M."/>
            <person name="Mascher T."/>
            <person name="Medema M.H."/>
            <person name="Devos D.P."/>
            <person name="Kaster A.-K."/>
            <person name="Ovreas L."/>
            <person name="Rohde M."/>
            <person name="Galperin M.Y."/>
            <person name="Jogler C."/>
        </authorList>
    </citation>
    <scope>NUCLEOTIDE SEQUENCE [LARGE SCALE GENOMIC DNA]</scope>
    <source>
        <strain evidence="4 5">Pan44</strain>
    </source>
</reference>
<dbReference type="InParanoid" id="A0A517SH27"/>
<evidence type="ECO:0000259" key="2">
    <source>
        <dbReference type="Pfam" id="PF07583"/>
    </source>
</evidence>
<dbReference type="Proteomes" id="UP000315700">
    <property type="component" value="Chromosome"/>
</dbReference>
<organism evidence="4 5">
    <name type="scientific">Caulifigura coniformis</name>
    <dbReference type="NCBI Taxonomy" id="2527983"/>
    <lineage>
        <taxon>Bacteria</taxon>
        <taxon>Pseudomonadati</taxon>
        <taxon>Planctomycetota</taxon>
        <taxon>Planctomycetia</taxon>
        <taxon>Planctomycetales</taxon>
        <taxon>Planctomycetaceae</taxon>
        <taxon>Caulifigura</taxon>
    </lineage>
</organism>
<evidence type="ECO:0000313" key="4">
    <source>
        <dbReference type="EMBL" id="QDT55429.1"/>
    </source>
</evidence>
<accession>A0A517SH27</accession>
<dbReference type="InterPro" id="IPR011444">
    <property type="entry name" value="DUF1549"/>
</dbReference>
<dbReference type="PANTHER" id="PTHR35889">
    <property type="entry name" value="CYCLOINULO-OLIGOSACCHARIDE FRUCTANOTRANSFERASE-RELATED"/>
    <property type="match status" value="1"/>
</dbReference>
<protein>
    <recommendedName>
        <fullName evidence="6">Bacterial Ig-like domain (Group 2)</fullName>
    </recommendedName>
</protein>
<dbReference type="Gene3D" id="2.60.40.1080">
    <property type="match status" value="2"/>
</dbReference>
<proteinExistence type="predicted"/>
<sequence length="819" mass="90081" precursor="true">MSVGRKDCCSLLASLCAGLVVAAAGICQGADSFAGLVRISAEPETCVLSGPRSEQRLLVTGHFENGEVRDLTGAATYTVTDGNSVRIDRNLVLPAADGTARVSVSCGGQSAFVSVTTRDATAVQPISFKVETLGALTKAGCNMGACHGSPSGKGGFRLSLRGYDPPLDVLTLRTEFGGRRTNVADPDDSLILRKPLMQTFHGGGQRLWDGDAAHKVLRTWIAEGLKLDPPAAPDLVRIEVFPKKRVFRDAGERQQLIVNGYFSDGSVRDVTSLTMFSTSAEPIAKVDEAGLVTRAGRGEAAILARFLDKMDTASVTFLETVPGFAWNDSPEFNFIDQKVNAKLRQLQILPSDLCSDEEFLRRAYLDVAGRLPSLGETKEFAADPSEDKRAKLIDELLETPDYAQFWTLKWADLLRATTAKLNPLGVRKFHNWIYEGVVQDRPMDEFARALLTARGSAFEHPETNYWRSSREPTDAVETTAQLFLGVRIQCAKCHNHPFERWTQDNYYGIGAAFAQIARKPGALPTDEVVFPANKGEMTQPRTGATMKVHLLLTGDVDVPSGSDRREVFADWLVAPANPFFSRSLVNRVWGHLYGRGIVEPVDDFRDSNPPTNPQLLDELAKQFAEHGYSRKWLIRTIMNSHTYQRAACNNEFNKNDELYFSHVTPRMLSAEPLLDAICDVTGVPETFAGVPAGTRTTHLVEPPGDHHFLKAFGQPAREMTCQCERGADTNLAQALQMINGPVVHNKLRDPKGRIHQLFAAGKSDDEIVTELYQAAVSRKPTQQELDTARSHVASSPDRKAGLEDIGWAVLNTKEFLFQH</sequence>
<dbReference type="EMBL" id="CP036271">
    <property type="protein sequence ID" value="QDT55429.1"/>
    <property type="molecule type" value="Genomic_DNA"/>
</dbReference>
<keyword evidence="1" id="KW-0732">Signal</keyword>
<evidence type="ECO:0000259" key="3">
    <source>
        <dbReference type="Pfam" id="PF07587"/>
    </source>
</evidence>
<name>A0A517SH27_9PLAN</name>
<feature type="chain" id="PRO_5022058387" description="Bacterial Ig-like domain (Group 2)" evidence="1">
    <location>
        <begin position="23"/>
        <end position="819"/>
    </location>
</feature>